<evidence type="ECO:0000256" key="9">
    <source>
        <dbReference type="ARBA" id="ARBA00030044"/>
    </source>
</evidence>
<proteinExistence type="inferred from homology"/>
<dbReference type="NCBIfam" id="NF011652">
    <property type="entry name" value="PRK15070.1"/>
    <property type="match status" value="1"/>
</dbReference>
<organism evidence="13 14">
    <name type="scientific">Paenibacillus marchantiophytorum</name>
    <dbReference type="NCBI Taxonomy" id="1619310"/>
    <lineage>
        <taxon>Bacteria</taxon>
        <taxon>Bacillati</taxon>
        <taxon>Bacillota</taxon>
        <taxon>Bacilli</taxon>
        <taxon>Bacillales</taxon>
        <taxon>Paenibacillaceae</taxon>
        <taxon>Paenibacillus</taxon>
    </lineage>
</organism>
<evidence type="ECO:0000256" key="2">
    <source>
        <dbReference type="ARBA" id="ARBA00007342"/>
    </source>
</evidence>
<evidence type="ECO:0000256" key="4">
    <source>
        <dbReference type="ARBA" id="ARBA00020837"/>
    </source>
</evidence>
<protein>
    <recommendedName>
        <fullName evidence="4">Phosphate propanoyltransferase</fullName>
        <ecNumber evidence="3">2.3.1.222</ecNumber>
    </recommendedName>
    <alternativeName>
        <fullName evidence="10">Phosphate acyltransferase PduL</fullName>
    </alternativeName>
    <alternativeName>
        <fullName evidence="9">Phosphotransacylase PduL</fullName>
    </alternativeName>
    <alternativeName>
        <fullName evidence="11">Propanediol utilization protein PduL</fullName>
    </alternativeName>
</protein>
<keyword evidence="6" id="KW-0479">Metal-binding</keyword>
<comment type="similarity">
    <text evidence="2">Belongs to the PduL family.</text>
</comment>
<dbReference type="EMBL" id="BMHE01000031">
    <property type="protein sequence ID" value="GFZ96364.1"/>
    <property type="molecule type" value="Genomic_DNA"/>
</dbReference>
<dbReference type="Proteomes" id="UP000615455">
    <property type="component" value="Unassembled WGS sequence"/>
</dbReference>
<comment type="cofactor">
    <cofactor evidence="1">
        <name>Zn(2+)</name>
        <dbReference type="ChEBI" id="CHEBI:29105"/>
    </cofactor>
</comment>
<keyword evidence="5" id="KW-0808">Transferase</keyword>
<evidence type="ECO:0000256" key="1">
    <source>
        <dbReference type="ARBA" id="ARBA00001947"/>
    </source>
</evidence>
<keyword evidence="8" id="KW-0012">Acyltransferase</keyword>
<keyword evidence="7" id="KW-0862">Zinc</keyword>
<dbReference type="EC" id="2.3.1.222" evidence="3"/>
<dbReference type="PANTHER" id="PTHR39453:SF1">
    <property type="entry name" value="PHOSPHATE PROPANOYLTRANSFERASE"/>
    <property type="match status" value="1"/>
</dbReference>
<dbReference type="RefSeq" id="WP_189015907.1">
    <property type="nucleotide sequence ID" value="NZ_BMHE01000031.1"/>
</dbReference>
<evidence type="ECO:0000256" key="8">
    <source>
        <dbReference type="ARBA" id="ARBA00023315"/>
    </source>
</evidence>
<sequence length="254" mass="27337">MALITETHLRTLLVKGIPNPYLLKEGDRLTPAAADFLKDRGIALRSAQSSNPRILPGIPVGVSNRHVHLSPEHVQALFGAGYTLTPLRELTQQGQFAARETVALLGPKSIIQQVRILGPSRGASQVEISRTDGYALGIHPPVRLSGDIQGTPGIALVGASGVVVLQQGLIIAKNHVHMSPDDARLFEVNQGDRLIVQTAGERPLIFAETVVRVSAQYSLDFHIDIDEANAAHLSSGDQVQVIGRNGQIMSTERR</sequence>
<dbReference type="Pfam" id="PF06130">
    <property type="entry name" value="PTAC"/>
    <property type="match status" value="1"/>
</dbReference>
<evidence type="ECO:0000256" key="10">
    <source>
        <dbReference type="ARBA" id="ARBA00030939"/>
    </source>
</evidence>
<comment type="catalytic activity">
    <reaction evidence="12">
        <text>propanoyl-CoA + phosphate = propanoyl phosphate + CoA</text>
        <dbReference type="Rhea" id="RHEA:28046"/>
        <dbReference type="ChEBI" id="CHEBI:43474"/>
        <dbReference type="ChEBI" id="CHEBI:57287"/>
        <dbReference type="ChEBI" id="CHEBI:57392"/>
        <dbReference type="ChEBI" id="CHEBI:58933"/>
        <dbReference type="EC" id="2.3.1.222"/>
    </reaction>
</comment>
<evidence type="ECO:0000256" key="6">
    <source>
        <dbReference type="ARBA" id="ARBA00022723"/>
    </source>
</evidence>
<evidence type="ECO:0000256" key="7">
    <source>
        <dbReference type="ARBA" id="ARBA00022833"/>
    </source>
</evidence>
<evidence type="ECO:0000256" key="3">
    <source>
        <dbReference type="ARBA" id="ARBA00012206"/>
    </source>
</evidence>
<gene>
    <name evidence="13" type="ORF">GCM10008018_48390</name>
</gene>
<dbReference type="PANTHER" id="PTHR39453">
    <property type="entry name" value="PHOSPHATE PROPANOYLTRANSFERASE"/>
    <property type="match status" value="1"/>
</dbReference>
<keyword evidence="14" id="KW-1185">Reference proteome</keyword>
<evidence type="ECO:0000256" key="5">
    <source>
        <dbReference type="ARBA" id="ARBA00022679"/>
    </source>
</evidence>
<dbReference type="InterPro" id="IPR008300">
    <property type="entry name" value="PTAC"/>
</dbReference>
<name>A0ABQ1F200_9BACL</name>
<evidence type="ECO:0000313" key="13">
    <source>
        <dbReference type="EMBL" id="GFZ96364.1"/>
    </source>
</evidence>
<comment type="caution">
    <text evidence="13">The sequence shown here is derived from an EMBL/GenBank/DDBJ whole genome shotgun (WGS) entry which is preliminary data.</text>
</comment>
<evidence type="ECO:0000313" key="14">
    <source>
        <dbReference type="Proteomes" id="UP000615455"/>
    </source>
</evidence>
<reference evidence="14" key="1">
    <citation type="journal article" date="2019" name="Int. J. Syst. Evol. Microbiol.">
        <title>The Global Catalogue of Microorganisms (GCM) 10K type strain sequencing project: providing services to taxonomists for standard genome sequencing and annotation.</title>
        <authorList>
            <consortium name="The Broad Institute Genomics Platform"/>
            <consortium name="The Broad Institute Genome Sequencing Center for Infectious Disease"/>
            <person name="Wu L."/>
            <person name="Ma J."/>
        </authorList>
    </citation>
    <scope>NUCLEOTIDE SEQUENCE [LARGE SCALE GENOMIC DNA]</scope>
    <source>
        <strain evidence="14">CGMCC 1.15043</strain>
    </source>
</reference>
<evidence type="ECO:0000256" key="11">
    <source>
        <dbReference type="ARBA" id="ARBA00033077"/>
    </source>
</evidence>
<evidence type="ECO:0000256" key="12">
    <source>
        <dbReference type="ARBA" id="ARBA00047589"/>
    </source>
</evidence>
<accession>A0ABQ1F200</accession>